<dbReference type="GO" id="GO:0046872">
    <property type="term" value="F:metal ion binding"/>
    <property type="evidence" value="ECO:0007669"/>
    <property type="project" value="UniProtKB-KW"/>
</dbReference>
<dbReference type="PANTHER" id="PTHR18919:SF156">
    <property type="entry name" value="ACETYL-COA ACETYLTRANSFERASE, MITOCHONDRIAL"/>
    <property type="match status" value="1"/>
</dbReference>
<proteinExistence type="inferred from homology"/>
<gene>
    <name evidence="15" type="ORF">DLAC_08293</name>
</gene>
<keyword evidence="9" id="KW-0496">Mitochondrion</keyword>
<evidence type="ECO:0000259" key="13">
    <source>
        <dbReference type="Pfam" id="PF00108"/>
    </source>
</evidence>
<dbReference type="InterPro" id="IPR020615">
    <property type="entry name" value="Thiolase_acyl_enz_int_AS"/>
</dbReference>
<keyword evidence="5 12" id="KW-0808">Transferase</keyword>
<dbReference type="InterPro" id="IPR020617">
    <property type="entry name" value="Thiolase_C"/>
</dbReference>
<dbReference type="InterPro" id="IPR020616">
    <property type="entry name" value="Thiolase_N"/>
</dbReference>
<feature type="active site" description="Proton acceptor" evidence="11">
    <location>
        <position position="406"/>
    </location>
</feature>
<dbReference type="CDD" id="cd00751">
    <property type="entry name" value="thiolase"/>
    <property type="match status" value="1"/>
</dbReference>
<feature type="domain" description="Thiolase C-terminal" evidence="14">
    <location>
        <begin position="296"/>
        <end position="419"/>
    </location>
</feature>
<keyword evidence="10 12" id="KW-0012">Acyltransferase</keyword>
<dbReference type="GO" id="GO:0003985">
    <property type="term" value="F:acetyl-CoA C-acetyltransferase activity"/>
    <property type="evidence" value="ECO:0007669"/>
    <property type="project" value="UniProtKB-EC"/>
</dbReference>
<evidence type="ECO:0000256" key="5">
    <source>
        <dbReference type="ARBA" id="ARBA00022679"/>
    </source>
</evidence>
<feature type="active site" description="Proton acceptor" evidence="11">
    <location>
        <position position="375"/>
    </location>
</feature>
<evidence type="ECO:0000256" key="11">
    <source>
        <dbReference type="PIRSR" id="PIRSR000429-1"/>
    </source>
</evidence>
<dbReference type="Pfam" id="PF00108">
    <property type="entry name" value="Thiolase_N"/>
    <property type="match status" value="1"/>
</dbReference>
<sequence length="420" mass="44106">MIRLRMFISKFKNIYQPLNRYYSTTVGSDGVVIVSAVRTAIGSMGGILSGVPGTKLSSITIKEALKKANIKPSQVDEVIIGNVIGSNVGQAPAKQCAKGAGIEDSAVCTTINKVCSSGMKSIMLGAQSIQLGHSDIVVVGGFESMSQVPYYVEKLRFGAKYGNTTLVDGLVRDGLADAYDGSAMGTCSDDTAKKHKLTRKEVDDFAILSYTRAVNAQKNGLFDDEIVPVSIPQKNAADIIIKEDEEPKKAKFDKIPTLKPVFTADGTTTAANASKINDGASSLVLVKESVAKKLGLKPLARILGYADAEQAPIDFPTSPAKAIPKALKRAGIDIKDVDYFEINEAFASVPLANAKILNIDINKVNVNGGGVSLGHPIGSSGARIVTTLTHILQKDANAKYGVAGICNGGGGASAIVIEKC</sequence>
<evidence type="ECO:0000256" key="6">
    <source>
        <dbReference type="ARBA" id="ARBA00022723"/>
    </source>
</evidence>
<dbReference type="PROSITE" id="PS00737">
    <property type="entry name" value="THIOLASE_2"/>
    <property type="match status" value="1"/>
</dbReference>
<dbReference type="PROSITE" id="PS00098">
    <property type="entry name" value="THIOLASE_1"/>
    <property type="match status" value="1"/>
</dbReference>
<evidence type="ECO:0000256" key="9">
    <source>
        <dbReference type="ARBA" id="ARBA00023128"/>
    </source>
</evidence>
<dbReference type="Pfam" id="PF02803">
    <property type="entry name" value="Thiolase_C"/>
    <property type="match status" value="1"/>
</dbReference>
<evidence type="ECO:0000256" key="7">
    <source>
        <dbReference type="ARBA" id="ARBA00022946"/>
    </source>
</evidence>
<evidence type="ECO:0000256" key="2">
    <source>
        <dbReference type="ARBA" id="ARBA00010982"/>
    </source>
</evidence>
<dbReference type="GO" id="GO:0006635">
    <property type="term" value="P:fatty acid beta-oxidation"/>
    <property type="evidence" value="ECO:0007669"/>
    <property type="project" value="TreeGrafter"/>
</dbReference>
<evidence type="ECO:0000256" key="1">
    <source>
        <dbReference type="ARBA" id="ARBA00004173"/>
    </source>
</evidence>
<keyword evidence="7" id="KW-0809">Transit peptide</keyword>
<evidence type="ECO:0000256" key="8">
    <source>
        <dbReference type="ARBA" id="ARBA00022958"/>
    </source>
</evidence>
<dbReference type="OrthoDB" id="5404651at2759"/>
<dbReference type="InterPro" id="IPR020613">
    <property type="entry name" value="Thiolase_CS"/>
</dbReference>
<evidence type="ECO:0000313" key="15">
    <source>
        <dbReference type="EMBL" id="KYQ91344.1"/>
    </source>
</evidence>
<comment type="subunit">
    <text evidence="3">Homotetramer.</text>
</comment>
<evidence type="ECO:0000256" key="4">
    <source>
        <dbReference type="ARBA" id="ARBA00012705"/>
    </source>
</evidence>
<evidence type="ECO:0000313" key="16">
    <source>
        <dbReference type="Proteomes" id="UP000076078"/>
    </source>
</evidence>
<dbReference type="InterPro" id="IPR020610">
    <property type="entry name" value="Thiolase_AS"/>
</dbReference>
<keyword evidence="6" id="KW-0479">Metal-binding</keyword>
<dbReference type="PROSITE" id="PS00099">
    <property type="entry name" value="THIOLASE_3"/>
    <property type="match status" value="1"/>
</dbReference>
<feature type="domain" description="Thiolase N-terminal" evidence="13">
    <location>
        <begin position="31"/>
        <end position="289"/>
    </location>
</feature>
<organism evidence="15 16">
    <name type="scientific">Tieghemostelium lacteum</name>
    <name type="common">Slime mold</name>
    <name type="synonym">Dictyostelium lacteum</name>
    <dbReference type="NCBI Taxonomy" id="361077"/>
    <lineage>
        <taxon>Eukaryota</taxon>
        <taxon>Amoebozoa</taxon>
        <taxon>Evosea</taxon>
        <taxon>Eumycetozoa</taxon>
        <taxon>Dictyostelia</taxon>
        <taxon>Dictyosteliales</taxon>
        <taxon>Raperosteliaceae</taxon>
        <taxon>Tieghemostelium</taxon>
    </lineage>
</organism>
<evidence type="ECO:0000259" key="14">
    <source>
        <dbReference type="Pfam" id="PF02803"/>
    </source>
</evidence>
<evidence type="ECO:0000256" key="12">
    <source>
        <dbReference type="RuleBase" id="RU003557"/>
    </source>
</evidence>
<dbReference type="NCBIfam" id="TIGR01930">
    <property type="entry name" value="AcCoA-C-Actrans"/>
    <property type="match status" value="1"/>
</dbReference>
<dbReference type="InParanoid" id="A0A151ZBT1"/>
<dbReference type="FunCoup" id="A0A151ZBT1">
    <property type="interactions" value="492"/>
</dbReference>
<dbReference type="Proteomes" id="UP000076078">
    <property type="component" value="Unassembled WGS sequence"/>
</dbReference>
<dbReference type="PANTHER" id="PTHR18919">
    <property type="entry name" value="ACETYL-COA C-ACYLTRANSFERASE"/>
    <property type="match status" value="1"/>
</dbReference>
<dbReference type="EC" id="2.3.1.9" evidence="4"/>
<comment type="similarity">
    <text evidence="2 12">Belongs to the thiolase-like superfamily. Thiolase family.</text>
</comment>
<dbReference type="PIRSF" id="PIRSF000429">
    <property type="entry name" value="Ac-CoA_Ac_transf"/>
    <property type="match status" value="1"/>
</dbReference>
<name>A0A151ZBT1_TIELA</name>
<accession>A0A151ZBT1</accession>
<comment type="caution">
    <text evidence="15">The sequence shown here is derived from an EMBL/GenBank/DDBJ whole genome shotgun (WGS) entry which is preliminary data.</text>
</comment>
<dbReference type="GO" id="GO:0005739">
    <property type="term" value="C:mitochondrion"/>
    <property type="evidence" value="ECO:0007669"/>
    <property type="project" value="UniProtKB-SubCell"/>
</dbReference>
<keyword evidence="16" id="KW-1185">Reference proteome</keyword>
<evidence type="ECO:0000256" key="3">
    <source>
        <dbReference type="ARBA" id="ARBA00011881"/>
    </source>
</evidence>
<reference evidence="15 16" key="1">
    <citation type="submission" date="2015-12" db="EMBL/GenBank/DDBJ databases">
        <title>Dictyostelia acquired genes for synthesis and detection of signals that induce cell-type specialization by lateral gene transfer from prokaryotes.</title>
        <authorList>
            <person name="Gloeckner G."/>
            <person name="Schaap P."/>
        </authorList>
    </citation>
    <scope>NUCLEOTIDE SEQUENCE [LARGE SCALE GENOMIC DNA]</scope>
    <source>
        <strain evidence="15 16">TK</strain>
    </source>
</reference>
<dbReference type="InterPro" id="IPR016039">
    <property type="entry name" value="Thiolase-like"/>
</dbReference>
<dbReference type="STRING" id="361077.A0A151ZBT1"/>
<dbReference type="SUPFAM" id="SSF53901">
    <property type="entry name" value="Thiolase-like"/>
    <property type="match status" value="2"/>
</dbReference>
<protein>
    <recommendedName>
        <fullName evidence="4">acetyl-CoA C-acetyltransferase</fullName>
        <ecNumber evidence="4">2.3.1.9</ecNumber>
    </recommendedName>
</protein>
<evidence type="ECO:0000256" key="10">
    <source>
        <dbReference type="ARBA" id="ARBA00023315"/>
    </source>
</evidence>
<keyword evidence="8" id="KW-0630">Potassium</keyword>
<feature type="active site" description="Acyl-thioester intermediate" evidence="11">
    <location>
        <position position="115"/>
    </location>
</feature>
<dbReference type="AlphaFoldDB" id="A0A151ZBT1"/>
<dbReference type="InterPro" id="IPR002155">
    <property type="entry name" value="Thiolase"/>
</dbReference>
<dbReference type="OMA" id="ICPSIAI"/>
<dbReference type="EMBL" id="LODT01000035">
    <property type="protein sequence ID" value="KYQ91344.1"/>
    <property type="molecule type" value="Genomic_DNA"/>
</dbReference>
<dbReference type="FunFam" id="3.40.47.10:FF:000007">
    <property type="entry name" value="acetyl-CoA acetyltransferase, mitochondrial"/>
    <property type="match status" value="1"/>
</dbReference>
<dbReference type="Gene3D" id="3.40.47.10">
    <property type="match status" value="1"/>
</dbReference>
<comment type="subcellular location">
    <subcellularLocation>
        <location evidence="1">Mitochondrion</location>
    </subcellularLocation>
</comment>